<feature type="transmembrane region" description="Helical" evidence="5">
    <location>
        <begin position="354"/>
        <end position="376"/>
    </location>
</feature>
<evidence type="ECO:0000256" key="1">
    <source>
        <dbReference type="ARBA" id="ARBA00004651"/>
    </source>
</evidence>
<dbReference type="Gene3D" id="1.20.1250.20">
    <property type="entry name" value="MFS general substrate transporter like domains"/>
    <property type="match status" value="2"/>
</dbReference>
<dbReference type="EMBL" id="JBHUKR010000021">
    <property type="protein sequence ID" value="MFD2421375.1"/>
    <property type="molecule type" value="Genomic_DNA"/>
</dbReference>
<accession>A0ABW5G423</accession>
<dbReference type="InterPro" id="IPR051788">
    <property type="entry name" value="MFS_Transporter"/>
</dbReference>
<keyword evidence="2 5" id="KW-0812">Transmembrane</keyword>
<protein>
    <submittedName>
        <fullName evidence="7">MFS transporter</fullName>
    </submittedName>
</protein>
<evidence type="ECO:0000256" key="2">
    <source>
        <dbReference type="ARBA" id="ARBA00022692"/>
    </source>
</evidence>
<gene>
    <name evidence="7" type="ORF">ACFSXZ_34095</name>
</gene>
<feature type="transmembrane region" description="Helical" evidence="5">
    <location>
        <begin position="69"/>
        <end position="86"/>
    </location>
</feature>
<feature type="transmembrane region" description="Helical" evidence="5">
    <location>
        <begin position="133"/>
        <end position="154"/>
    </location>
</feature>
<feature type="transmembrane region" description="Helical" evidence="5">
    <location>
        <begin position="160"/>
        <end position="179"/>
    </location>
</feature>
<dbReference type="InterPro" id="IPR036259">
    <property type="entry name" value="MFS_trans_sf"/>
</dbReference>
<name>A0ABW5G423_9PSEU</name>
<keyword evidence="8" id="KW-1185">Reference proteome</keyword>
<reference evidence="8" key="1">
    <citation type="journal article" date="2019" name="Int. J. Syst. Evol. Microbiol.">
        <title>The Global Catalogue of Microorganisms (GCM) 10K type strain sequencing project: providing services to taxonomists for standard genome sequencing and annotation.</title>
        <authorList>
            <consortium name="The Broad Institute Genomics Platform"/>
            <consortium name="The Broad Institute Genome Sequencing Center for Infectious Disease"/>
            <person name="Wu L."/>
            <person name="Ma J."/>
        </authorList>
    </citation>
    <scope>NUCLEOTIDE SEQUENCE [LARGE SCALE GENOMIC DNA]</scope>
    <source>
        <strain evidence="8">CGMCC 4.7645</strain>
    </source>
</reference>
<dbReference type="InterPro" id="IPR020846">
    <property type="entry name" value="MFS_dom"/>
</dbReference>
<evidence type="ECO:0000313" key="8">
    <source>
        <dbReference type="Proteomes" id="UP001597417"/>
    </source>
</evidence>
<feature type="transmembrane region" description="Helical" evidence="5">
    <location>
        <begin position="40"/>
        <end position="57"/>
    </location>
</feature>
<feature type="transmembrane region" description="Helical" evidence="5">
    <location>
        <begin position="200"/>
        <end position="218"/>
    </location>
</feature>
<feature type="transmembrane region" description="Helical" evidence="5">
    <location>
        <begin position="271"/>
        <end position="293"/>
    </location>
</feature>
<dbReference type="PANTHER" id="PTHR23514">
    <property type="entry name" value="BYPASS OF STOP CODON PROTEIN 6"/>
    <property type="match status" value="1"/>
</dbReference>
<dbReference type="PROSITE" id="PS50850">
    <property type="entry name" value="MFS"/>
    <property type="match status" value="1"/>
</dbReference>
<dbReference type="Pfam" id="PF07690">
    <property type="entry name" value="MFS_1"/>
    <property type="match status" value="1"/>
</dbReference>
<evidence type="ECO:0000313" key="7">
    <source>
        <dbReference type="EMBL" id="MFD2421375.1"/>
    </source>
</evidence>
<sequence length="403" mass="39670">MAGARVAVFVVFGLCGAVNASWAPRVPALAAQLRAGPGQLGLSLLVMTAGMLMTAAVSGRMVERFGSRSVIVGSVLLSCVVLPILGTLHSMIGFAIAMAGVGAASGALDVSMNVAGVGVERRLGRPIMPIFHAGYSFGGLAGSAAAGLAAAGHWSPTRHFLVAAVAVAVVLVVVVRGLPRSASRAGGPAPAPRVAPGRRPVLWLLAAIALLSAIAEGASSDWSALLLVTAHGVGQGTAALALSAFSLAMALARLGGAWVQRRFGATRSLAVGGLLAALGLVTAATVPVTALAIAGFGLAGAGLAASFPIALGLAGAAGRRDDGGGGEREVAFVTTIAYTGFVGGPPMIGGIAQLTSLSASFVVVGALAVLIALAAVGAERARRRELAANLGREHGVRGTGLVS</sequence>
<dbReference type="InterPro" id="IPR011701">
    <property type="entry name" value="MFS"/>
</dbReference>
<evidence type="ECO:0000256" key="5">
    <source>
        <dbReference type="SAM" id="Phobius"/>
    </source>
</evidence>
<evidence type="ECO:0000259" key="6">
    <source>
        <dbReference type="PROSITE" id="PS50850"/>
    </source>
</evidence>
<dbReference type="PANTHER" id="PTHR23514:SF13">
    <property type="entry name" value="INNER MEMBRANE PROTEIN YBJJ"/>
    <property type="match status" value="1"/>
</dbReference>
<feature type="transmembrane region" description="Helical" evidence="5">
    <location>
        <begin position="92"/>
        <end position="112"/>
    </location>
</feature>
<feature type="domain" description="Major facilitator superfamily (MFS) profile" evidence="6">
    <location>
        <begin position="1"/>
        <end position="383"/>
    </location>
</feature>
<dbReference type="RefSeq" id="WP_378269902.1">
    <property type="nucleotide sequence ID" value="NZ_JBHUKR010000021.1"/>
</dbReference>
<comment type="subcellular location">
    <subcellularLocation>
        <location evidence="1">Cell membrane</location>
        <topology evidence="1">Multi-pass membrane protein</topology>
    </subcellularLocation>
</comment>
<evidence type="ECO:0000256" key="4">
    <source>
        <dbReference type="ARBA" id="ARBA00023136"/>
    </source>
</evidence>
<feature type="transmembrane region" description="Helical" evidence="5">
    <location>
        <begin position="238"/>
        <end position="259"/>
    </location>
</feature>
<comment type="caution">
    <text evidence="7">The sequence shown here is derived from an EMBL/GenBank/DDBJ whole genome shotgun (WGS) entry which is preliminary data.</text>
</comment>
<keyword evidence="3 5" id="KW-1133">Transmembrane helix</keyword>
<organism evidence="7 8">
    <name type="scientific">Amycolatopsis pigmentata</name>
    <dbReference type="NCBI Taxonomy" id="450801"/>
    <lineage>
        <taxon>Bacteria</taxon>
        <taxon>Bacillati</taxon>
        <taxon>Actinomycetota</taxon>
        <taxon>Actinomycetes</taxon>
        <taxon>Pseudonocardiales</taxon>
        <taxon>Pseudonocardiaceae</taxon>
        <taxon>Amycolatopsis</taxon>
    </lineage>
</organism>
<dbReference type="SUPFAM" id="SSF103473">
    <property type="entry name" value="MFS general substrate transporter"/>
    <property type="match status" value="1"/>
</dbReference>
<evidence type="ECO:0000256" key="3">
    <source>
        <dbReference type="ARBA" id="ARBA00022989"/>
    </source>
</evidence>
<feature type="transmembrane region" description="Helical" evidence="5">
    <location>
        <begin position="330"/>
        <end position="348"/>
    </location>
</feature>
<dbReference type="CDD" id="cd17393">
    <property type="entry name" value="MFS_MosC_like"/>
    <property type="match status" value="1"/>
</dbReference>
<proteinExistence type="predicted"/>
<dbReference type="Proteomes" id="UP001597417">
    <property type="component" value="Unassembled WGS sequence"/>
</dbReference>
<keyword evidence="4 5" id="KW-0472">Membrane</keyword>
<feature type="transmembrane region" description="Helical" evidence="5">
    <location>
        <begin position="299"/>
        <end position="318"/>
    </location>
</feature>